<evidence type="ECO:0000313" key="10">
    <source>
        <dbReference type="EMBL" id="QGY44022.1"/>
    </source>
</evidence>
<accession>A0A6I6JV51</accession>
<evidence type="ECO:0000256" key="8">
    <source>
        <dbReference type="SAM" id="Phobius"/>
    </source>
</evidence>
<dbReference type="AlphaFoldDB" id="A0A6I6JV51"/>
<keyword evidence="11" id="KW-1185">Reference proteome</keyword>
<feature type="domain" description="Lycopene cyclase" evidence="9">
    <location>
        <begin position="7"/>
        <end position="98"/>
    </location>
</feature>
<dbReference type="GO" id="GO:0016020">
    <property type="term" value="C:membrane"/>
    <property type="evidence" value="ECO:0007669"/>
    <property type="project" value="UniProtKB-SubCell"/>
</dbReference>
<name>A0A6I6JV51_9BACT</name>
<feature type="domain" description="Lycopene cyclase" evidence="9">
    <location>
        <begin position="133"/>
        <end position="223"/>
    </location>
</feature>
<feature type="transmembrane region" description="Helical" evidence="8">
    <location>
        <begin position="133"/>
        <end position="151"/>
    </location>
</feature>
<dbReference type="NCBIfam" id="TIGR03462">
    <property type="entry name" value="CarR_dom_SF"/>
    <property type="match status" value="1"/>
</dbReference>
<evidence type="ECO:0000313" key="11">
    <source>
        <dbReference type="Proteomes" id="UP000428260"/>
    </source>
</evidence>
<dbReference type="Proteomes" id="UP000428260">
    <property type="component" value="Chromosome"/>
</dbReference>
<evidence type="ECO:0000256" key="7">
    <source>
        <dbReference type="ARBA" id="ARBA00023235"/>
    </source>
</evidence>
<evidence type="ECO:0000256" key="5">
    <source>
        <dbReference type="ARBA" id="ARBA00022989"/>
    </source>
</evidence>
<evidence type="ECO:0000259" key="9">
    <source>
        <dbReference type="Pfam" id="PF18916"/>
    </source>
</evidence>
<dbReference type="InterPro" id="IPR017825">
    <property type="entry name" value="Lycopene_cyclase_dom"/>
</dbReference>
<sequence length="229" mass="27192">MGLQNFVYVALLAVFFFATVGISLKRKDGFIGKMKYLLPAMLFSGAIFIIWDIRFTELGIWNFNPGYLLGISLMQLPLEEWLFFFVVPFFSVYIYEVLKSRLVRFSRPNIFVVLSLVLLVVYALIAYSYRKDLYTFFTFFLLTIYFGYTIFRNNFKKNYPKFYLSYLFALAPFLILRGILTGLPVVTFNYEHILNVFIFSIPIEDLGYFFLIHLMNITIFEYLSVRRFY</sequence>
<dbReference type="EMBL" id="CP046401">
    <property type="protein sequence ID" value="QGY44022.1"/>
    <property type="molecule type" value="Genomic_DNA"/>
</dbReference>
<comment type="pathway">
    <text evidence="2">Carotenoid biosynthesis.</text>
</comment>
<evidence type="ECO:0000256" key="6">
    <source>
        <dbReference type="ARBA" id="ARBA00023136"/>
    </source>
</evidence>
<evidence type="ECO:0000256" key="3">
    <source>
        <dbReference type="ARBA" id="ARBA00022692"/>
    </source>
</evidence>
<organism evidence="10 11">
    <name type="scientific">Maribellus comscasis</name>
    <dbReference type="NCBI Taxonomy" id="2681766"/>
    <lineage>
        <taxon>Bacteria</taxon>
        <taxon>Pseudomonadati</taxon>
        <taxon>Bacteroidota</taxon>
        <taxon>Bacteroidia</taxon>
        <taxon>Marinilabiliales</taxon>
        <taxon>Prolixibacteraceae</taxon>
        <taxon>Maribellus</taxon>
    </lineage>
</organism>
<evidence type="ECO:0000256" key="1">
    <source>
        <dbReference type="ARBA" id="ARBA00004141"/>
    </source>
</evidence>
<feature type="transmembrane region" description="Helical" evidence="8">
    <location>
        <begin position="81"/>
        <end position="98"/>
    </location>
</feature>
<dbReference type="GO" id="GO:0016117">
    <property type="term" value="P:carotenoid biosynthetic process"/>
    <property type="evidence" value="ECO:0007669"/>
    <property type="project" value="UniProtKB-KW"/>
</dbReference>
<proteinExistence type="predicted"/>
<evidence type="ECO:0000256" key="4">
    <source>
        <dbReference type="ARBA" id="ARBA00022746"/>
    </source>
</evidence>
<feature type="transmembrane region" description="Helical" evidence="8">
    <location>
        <begin position="110"/>
        <end position="127"/>
    </location>
</feature>
<dbReference type="GO" id="GO:0016872">
    <property type="term" value="F:intramolecular lyase activity"/>
    <property type="evidence" value="ECO:0007669"/>
    <property type="project" value="InterPro"/>
</dbReference>
<keyword evidence="3 8" id="KW-0812">Transmembrane</keyword>
<keyword evidence="5 8" id="KW-1133">Transmembrane helix</keyword>
<reference evidence="10 11" key="1">
    <citation type="submission" date="2019-11" db="EMBL/GenBank/DDBJ databases">
        <authorList>
            <person name="Zheng R.K."/>
            <person name="Sun C.M."/>
        </authorList>
    </citation>
    <scope>NUCLEOTIDE SEQUENCE [LARGE SCALE GENOMIC DNA]</scope>
    <source>
        <strain evidence="10 11">WC007</strain>
    </source>
</reference>
<feature type="transmembrane region" description="Helical" evidence="8">
    <location>
        <begin position="36"/>
        <end position="61"/>
    </location>
</feature>
<comment type="subcellular location">
    <subcellularLocation>
        <location evidence="1">Membrane</location>
        <topology evidence="1">Multi-pass membrane protein</topology>
    </subcellularLocation>
</comment>
<protein>
    <submittedName>
        <fullName evidence="10">Lycopene cyclase domain-containing protein</fullName>
    </submittedName>
</protein>
<keyword evidence="7" id="KW-0413">Isomerase</keyword>
<dbReference type="KEGG" id="mcos:GM418_10240"/>
<gene>
    <name evidence="10" type="ORF">GM418_10240</name>
</gene>
<keyword evidence="4" id="KW-0125">Carotenoid biosynthesis</keyword>
<dbReference type="GO" id="GO:0045436">
    <property type="term" value="F:lycopene beta cyclase activity"/>
    <property type="evidence" value="ECO:0007669"/>
    <property type="project" value="UniProtKB-ARBA"/>
</dbReference>
<feature type="transmembrane region" description="Helical" evidence="8">
    <location>
        <begin position="206"/>
        <end position="225"/>
    </location>
</feature>
<dbReference type="RefSeq" id="WP_158865729.1">
    <property type="nucleotide sequence ID" value="NZ_CP046401.1"/>
</dbReference>
<feature type="transmembrane region" description="Helical" evidence="8">
    <location>
        <begin position="6"/>
        <end position="24"/>
    </location>
</feature>
<dbReference type="Pfam" id="PF18916">
    <property type="entry name" value="Lycopene_cyc"/>
    <property type="match status" value="2"/>
</dbReference>
<evidence type="ECO:0000256" key="2">
    <source>
        <dbReference type="ARBA" id="ARBA00004829"/>
    </source>
</evidence>
<keyword evidence="6 8" id="KW-0472">Membrane</keyword>
<feature type="transmembrane region" description="Helical" evidence="8">
    <location>
        <begin position="163"/>
        <end position="186"/>
    </location>
</feature>